<dbReference type="PANTHER" id="PTHR31900:SF30">
    <property type="entry name" value="SUPERFAMILY PROTEIN, PUTATIVE-RELATED"/>
    <property type="match status" value="1"/>
</dbReference>
<dbReference type="InterPro" id="IPR050232">
    <property type="entry name" value="FBL13/AtMIF1-like"/>
</dbReference>
<dbReference type="SUPFAM" id="SSF52047">
    <property type="entry name" value="RNI-like"/>
    <property type="match status" value="1"/>
</dbReference>
<accession>A0AAD7PMV2</accession>
<proteinExistence type="predicted"/>
<protein>
    <submittedName>
        <fullName evidence="2">F-box protein</fullName>
    </submittedName>
</protein>
<gene>
    <name evidence="2" type="ORF">O6P43_016956</name>
</gene>
<reference evidence="2" key="1">
    <citation type="journal article" date="2023" name="Science">
        <title>Elucidation of the pathway for biosynthesis of saponin adjuvants from the soapbark tree.</title>
        <authorList>
            <person name="Reed J."/>
            <person name="Orme A."/>
            <person name="El-Demerdash A."/>
            <person name="Owen C."/>
            <person name="Martin L.B.B."/>
            <person name="Misra R.C."/>
            <person name="Kikuchi S."/>
            <person name="Rejzek M."/>
            <person name="Martin A.C."/>
            <person name="Harkess A."/>
            <person name="Leebens-Mack J."/>
            <person name="Louveau T."/>
            <person name="Stephenson M.J."/>
            <person name="Osbourn A."/>
        </authorList>
    </citation>
    <scope>NUCLEOTIDE SEQUENCE</scope>
    <source>
        <strain evidence="2">S10</strain>
    </source>
</reference>
<feature type="domain" description="F-box" evidence="1">
    <location>
        <begin position="17"/>
        <end position="65"/>
    </location>
</feature>
<dbReference type="Proteomes" id="UP001163823">
    <property type="component" value="Chromosome 7"/>
</dbReference>
<dbReference type="InterPro" id="IPR036047">
    <property type="entry name" value="F-box-like_dom_sf"/>
</dbReference>
<evidence type="ECO:0000313" key="2">
    <source>
        <dbReference type="EMBL" id="KAJ7961631.1"/>
    </source>
</evidence>
<dbReference type="AlphaFoldDB" id="A0AAD7PMV2"/>
<dbReference type="InterPro" id="IPR053781">
    <property type="entry name" value="F-box_AtFBL13-like"/>
</dbReference>
<name>A0AAD7PMV2_QUISA</name>
<dbReference type="Pfam" id="PF24758">
    <property type="entry name" value="LRR_At5g56370"/>
    <property type="match status" value="1"/>
</dbReference>
<dbReference type="InterPro" id="IPR001810">
    <property type="entry name" value="F-box_dom"/>
</dbReference>
<dbReference type="Gene3D" id="1.20.1280.50">
    <property type="match status" value="1"/>
</dbReference>
<dbReference type="EMBL" id="JARAOO010000007">
    <property type="protein sequence ID" value="KAJ7961631.1"/>
    <property type="molecule type" value="Genomic_DNA"/>
</dbReference>
<dbReference type="SUPFAM" id="SSF81383">
    <property type="entry name" value="F-box domain"/>
    <property type="match status" value="1"/>
</dbReference>
<dbReference type="Pfam" id="PF00646">
    <property type="entry name" value="F-box"/>
    <property type="match status" value="1"/>
</dbReference>
<dbReference type="PANTHER" id="PTHR31900">
    <property type="entry name" value="F-BOX/RNI SUPERFAMILY PROTEIN-RELATED"/>
    <property type="match status" value="1"/>
</dbReference>
<dbReference type="InterPro" id="IPR032675">
    <property type="entry name" value="LRR_dom_sf"/>
</dbReference>
<comment type="caution">
    <text evidence="2">The sequence shown here is derived from an EMBL/GenBank/DDBJ whole genome shotgun (WGS) entry which is preliminary data.</text>
</comment>
<evidence type="ECO:0000259" key="1">
    <source>
        <dbReference type="PROSITE" id="PS50181"/>
    </source>
</evidence>
<dbReference type="CDD" id="cd22160">
    <property type="entry name" value="F-box_AtFBL13-like"/>
    <property type="match status" value="1"/>
</dbReference>
<organism evidence="2 3">
    <name type="scientific">Quillaja saponaria</name>
    <name type="common">Soap bark tree</name>
    <dbReference type="NCBI Taxonomy" id="32244"/>
    <lineage>
        <taxon>Eukaryota</taxon>
        <taxon>Viridiplantae</taxon>
        <taxon>Streptophyta</taxon>
        <taxon>Embryophyta</taxon>
        <taxon>Tracheophyta</taxon>
        <taxon>Spermatophyta</taxon>
        <taxon>Magnoliopsida</taxon>
        <taxon>eudicotyledons</taxon>
        <taxon>Gunneridae</taxon>
        <taxon>Pentapetalae</taxon>
        <taxon>rosids</taxon>
        <taxon>fabids</taxon>
        <taxon>Fabales</taxon>
        <taxon>Quillajaceae</taxon>
        <taxon>Quillaja</taxon>
    </lineage>
</organism>
<dbReference type="KEGG" id="qsa:O6P43_016956"/>
<dbReference type="Gene3D" id="3.80.10.10">
    <property type="entry name" value="Ribonuclease Inhibitor"/>
    <property type="match status" value="1"/>
</dbReference>
<evidence type="ECO:0000313" key="3">
    <source>
        <dbReference type="Proteomes" id="UP001163823"/>
    </source>
</evidence>
<sequence length="426" mass="49375">MAKSSMAFQSAAVIGSQDLISQLPSDIIKHILLYLPAKDTARTSTLSQTWLHVWNSLPNASFEFNMPPVIYPFDNPEELQESMKFIDKSLSILREEKVMIQSFKLYMKNADHERYVPLIYDWISLVIKNYVKEIDLMSLNSWHGDSILRVVAIESLVNLKLGGSRIPKGLFCRLNTKLICLRKLYLKLVVMQKDDLQKLISCCPLLEKLKLECLLDPVDFLQCCCPKLKKLVVFSVDRLDIEAPNLEKLDIFGTKEVTVLDCCNVRELKIYFCDNTNKLIQELSPKFPILNKLEVISPGMGEKFEISNHDLQTLLFKNNLAFPFEIKIDAPKLSSFEYFGKQIPFLRYVSSSLNFTKVKLIIGPEGDLDTSWFLRLRDCLHKHKGKIEVNLFMQKTRVCTLDNFIDIYFLFYVYIHMQHKDFIKST</sequence>
<keyword evidence="3" id="KW-1185">Reference proteome</keyword>
<dbReference type="PROSITE" id="PS50181">
    <property type="entry name" value="FBOX"/>
    <property type="match status" value="1"/>
</dbReference>
<dbReference type="InterPro" id="IPR055411">
    <property type="entry name" value="LRR_FXL15/At3g58940/PEG3-like"/>
</dbReference>
<dbReference type="SMART" id="SM00256">
    <property type="entry name" value="FBOX"/>
    <property type="match status" value="1"/>
</dbReference>